<evidence type="ECO:0000256" key="1">
    <source>
        <dbReference type="SAM" id="MobiDB-lite"/>
    </source>
</evidence>
<organism evidence="2">
    <name type="scientific">Timema poppense</name>
    <name type="common">Walking stick</name>
    <dbReference type="NCBI Taxonomy" id="170557"/>
    <lineage>
        <taxon>Eukaryota</taxon>
        <taxon>Metazoa</taxon>
        <taxon>Ecdysozoa</taxon>
        <taxon>Arthropoda</taxon>
        <taxon>Hexapoda</taxon>
        <taxon>Insecta</taxon>
        <taxon>Pterygota</taxon>
        <taxon>Neoptera</taxon>
        <taxon>Polyneoptera</taxon>
        <taxon>Phasmatodea</taxon>
        <taxon>Timematodea</taxon>
        <taxon>Timematoidea</taxon>
        <taxon>Timematidae</taxon>
        <taxon>Timema</taxon>
    </lineage>
</organism>
<evidence type="ECO:0000313" key="2">
    <source>
        <dbReference type="EMBL" id="CAD7421192.1"/>
    </source>
</evidence>
<gene>
    <name evidence="2" type="ORF">TPSB3V08_LOCUS14607</name>
</gene>
<dbReference type="AlphaFoldDB" id="A0A7R9DWJ0"/>
<accession>A0A7R9DWJ0</accession>
<protein>
    <submittedName>
        <fullName evidence="2">Uncharacterized protein</fullName>
    </submittedName>
</protein>
<sequence length="186" mass="21042">MELSTYFEWVQHKTEVNIEPQAGPSVQMDPTPTFQAKDPAESPGNSHPSSSRKRKRHTDGEELESSVKLFQGIQQDHNSIKEMANAINRLASAQEKLLVQQQTSATILETAVAAQLESNRLQQAHNIKMSELFVAFLLDQQVDIFILFIKYCMGSIFSGTDLKVLVLFYEIVSNLWEIVFTVRIVT</sequence>
<reference evidence="2" key="1">
    <citation type="submission" date="2020-11" db="EMBL/GenBank/DDBJ databases">
        <authorList>
            <person name="Tran Van P."/>
        </authorList>
    </citation>
    <scope>NUCLEOTIDE SEQUENCE</scope>
</reference>
<name>A0A7R9DWJ0_TIMPO</name>
<feature type="region of interest" description="Disordered" evidence="1">
    <location>
        <begin position="15"/>
        <end position="62"/>
    </location>
</feature>
<dbReference type="EMBL" id="OD045297">
    <property type="protein sequence ID" value="CAD7421192.1"/>
    <property type="molecule type" value="Genomic_DNA"/>
</dbReference>
<proteinExistence type="predicted"/>